<organism evidence="2 3">
    <name type="scientific">Mycena rosella</name>
    <name type="common">Pink bonnet</name>
    <name type="synonym">Agaricus rosellus</name>
    <dbReference type="NCBI Taxonomy" id="1033263"/>
    <lineage>
        <taxon>Eukaryota</taxon>
        <taxon>Fungi</taxon>
        <taxon>Dikarya</taxon>
        <taxon>Basidiomycota</taxon>
        <taxon>Agaricomycotina</taxon>
        <taxon>Agaricomycetes</taxon>
        <taxon>Agaricomycetidae</taxon>
        <taxon>Agaricales</taxon>
        <taxon>Marasmiineae</taxon>
        <taxon>Mycenaceae</taxon>
        <taxon>Mycena</taxon>
    </lineage>
</organism>
<evidence type="ECO:0000313" key="2">
    <source>
        <dbReference type="EMBL" id="KAJ7605731.1"/>
    </source>
</evidence>
<gene>
    <name evidence="2" type="ORF">B0H17DRAFT_1154195</name>
</gene>
<comment type="caution">
    <text evidence="2">The sequence shown here is derived from an EMBL/GenBank/DDBJ whole genome shotgun (WGS) entry which is preliminary data.</text>
</comment>
<evidence type="ECO:0000256" key="1">
    <source>
        <dbReference type="SAM" id="MobiDB-lite"/>
    </source>
</evidence>
<keyword evidence="3" id="KW-1185">Reference proteome</keyword>
<reference evidence="2" key="1">
    <citation type="submission" date="2023-03" db="EMBL/GenBank/DDBJ databases">
        <title>Massive genome expansion in bonnet fungi (Mycena s.s.) driven by repeated elements and novel gene families across ecological guilds.</title>
        <authorList>
            <consortium name="Lawrence Berkeley National Laboratory"/>
            <person name="Harder C.B."/>
            <person name="Miyauchi S."/>
            <person name="Viragh M."/>
            <person name="Kuo A."/>
            <person name="Thoen E."/>
            <person name="Andreopoulos B."/>
            <person name="Lu D."/>
            <person name="Skrede I."/>
            <person name="Drula E."/>
            <person name="Henrissat B."/>
            <person name="Morin E."/>
            <person name="Kohler A."/>
            <person name="Barry K."/>
            <person name="LaButti K."/>
            <person name="Morin E."/>
            <person name="Salamov A."/>
            <person name="Lipzen A."/>
            <person name="Mereny Z."/>
            <person name="Hegedus B."/>
            <person name="Baldrian P."/>
            <person name="Stursova M."/>
            <person name="Weitz H."/>
            <person name="Taylor A."/>
            <person name="Grigoriev I.V."/>
            <person name="Nagy L.G."/>
            <person name="Martin F."/>
            <person name="Kauserud H."/>
        </authorList>
    </citation>
    <scope>NUCLEOTIDE SEQUENCE</scope>
    <source>
        <strain evidence="2">CBHHK067</strain>
    </source>
</reference>
<name>A0AAD7F9M9_MYCRO</name>
<proteinExistence type="predicted"/>
<dbReference type="AlphaFoldDB" id="A0AAD7F9M9"/>
<dbReference type="Proteomes" id="UP001221757">
    <property type="component" value="Unassembled WGS sequence"/>
</dbReference>
<dbReference type="EMBL" id="JARKIE010001138">
    <property type="protein sequence ID" value="KAJ7605731.1"/>
    <property type="molecule type" value="Genomic_DNA"/>
</dbReference>
<accession>A0AAD7F9M9</accession>
<evidence type="ECO:0000313" key="3">
    <source>
        <dbReference type="Proteomes" id="UP001221757"/>
    </source>
</evidence>
<sequence length="309" mass="34503">MPQCGSSINFIDWKPGPNAAMRFLFSSNSVTVGNLFEKLVFELSLSLVHSQAIATIYNLQRIKILGREIGNSLLEWFVMFADLGRAIAGFSVSDISRDLVMLASFYGLENVPGLARQGPIPDSASDVVYYSEKSSFIHGGCANTVLIMSRKGRGKECEVRVLARRRPNRCRHRAPGRRWRGQRRDLRPLIRAHEDSELAAIQRILSRDEDSQERARPPGWEVLRHDGCRCSTWTETHGGWAVGVVEEELDIVSCLRGLDAVESLEQLARVDEGEFAEARGEWEQRGSGGGSGRKEEANGRRAVTISQMM</sequence>
<protein>
    <submittedName>
        <fullName evidence="2">Uncharacterized protein</fullName>
    </submittedName>
</protein>
<feature type="region of interest" description="Disordered" evidence="1">
    <location>
        <begin position="279"/>
        <end position="309"/>
    </location>
</feature>